<protein>
    <submittedName>
        <fullName evidence="1">Uncharacterized protein</fullName>
    </submittedName>
</protein>
<dbReference type="EMBL" id="CAKLBY020000004">
    <property type="protein sequence ID" value="CAK7895685.1"/>
    <property type="molecule type" value="Genomic_DNA"/>
</dbReference>
<organism evidence="1 2">
    <name type="scientific">Peronospora matthiolae</name>
    <dbReference type="NCBI Taxonomy" id="2874970"/>
    <lineage>
        <taxon>Eukaryota</taxon>
        <taxon>Sar</taxon>
        <taxon>Stramenopiles</taxon>
        <taxon>Oomycota</taxon>
        <taxon>Peronosporomycetes</taxon>
        <taxon>Peronosporales</taxon>
        <taxon>Peronosporaceae</taxon>
        <taxon>Peronospora</taxon>
    </lineage>
</organism>
<evidence type="ECO:0000313" key="1">
    <source>
        <dbReference type="EMBL" id="CAK7895685.1"/>
    </source>
</evidence>
<sequence>MKKSINGHFLIAVEPGWKKQVHQMILSRIKRNGAKELASIQTKSEKVVMKMTMTTLL</sequence>
<comment type="caution">
    <text evidence="1">The sequence shown here is derived from an EMBL/GenBank/DDBJ whole genome shotgun (WGS) entry which is preliminary data.</text>
</comment>
<reference evidence="1" key="1">
    <citation type="submission" date="2024-01" db="EMBL/GenBank/DDBJ databases">
        <authorList>
            <person name="Webb A."/>
        </authorList>
    </citation>
    <scope>NUCLEOTIDE SEQUENCE</scope>
    <source>
        <strain evidence="1">Pm1</strain>
    </source>
</reference>
<name>A0AAV1T1N1_9STRA</name>
<proteinExistence type="predicted"/>
<dbReference type="Proteomes" id="UP001162060">
    <property type="component" value="Unassembled WGS sequence"/>
</dbReference>
<dbReference type="AlphaFoldDB" id="A0AAV1T1N1"/>
<accession>A0AAV1T1N1</accession>
<gene>
    <name evidence="1" type="ORF">PM001_LOCUS1100</name>
</gene>
<evidence type="ECO:0000313" key="2">
    <source>
        <dbReference type="Proteomes" id="UP001162060"/>
    </source>
</evidence>